<dbReference type="PANTHER" id="PTHR42850:SF2">
    <property type="entry name" value="BLL5683 PROTEIN"/>
    <property type="match status" value="1"/>
</dbReference>
<evidence type="ECO:0000259" key="2">
    <source>
        <dbReference type="Pfam" id="PF12850"/>
    </source>
</evidence>
<dbReference type="GO" id="GO:0016791">
    <property type="term" value="F:phosphatase activity"/>
    <property type="evidence" value="ECO:0007669"/>
    <property type="project" value="TreeGrafter"/>
</dbReference>
<name>A0A840USX0_9BACT</name>
<dbReference type="AlphaFoldDB" id="A0A840USX0"/>
<dbReference type="Gene3D" id="3.60.21.10">
    <property type="match status" value="1"/>
</dbReference>
<proteinExistence type="inferred from homology"/>
<dbReference type="CDD" id="cd00838">
    <property type="entry name" value="MPP_superfamily"/>
    <property type="match status" value="1"/>
</dbReference>
<dbReference type="InterPro" id="IPR050126">
    <property type="entry name" value="Ap4A_hydrolase"/>
</dbReference>
<dbReference type="GO" id="GO:0005737">
    <property type="term" value="C:cytoplasm"/>
    <property type="evidence" value="ECO:0007669"/>
    <property type="project" value="TreeGrafter"/>
</dbReference>
<dbReference type="EMBL" id="JACHEO010000015">
    <property type="protein sequence ID" value="MBB5348755.1"/>
    <property type="molecule type" value="Genomic_DNA"/>
</dbReference>
<dbReference type="Proteomes" id="UP000539642">
    <property type="component" value="Unassembled WGS sequence"/>
</dbReference>
<dbReference type="InterPro" id="IPR029052">
    <property type="entry name" value="Metallo-depent_PP-like"/>
</dbReference>
<sequence length="244" mass="27727">MRLAVFSDIHGNLEALEAFCADVESQRIDRYMCLGDIVGYGADPEACVVRLRSLPNIEFILGNHDHAVVGAPCSMRRDARRVIEWTKRQLSAESLYFLQSLDVFRNWGDALFCHANPYRPLEWYYVADKSHISRSFARSRAKILFVGHTHVAMAITRRNFFCVYLRHPRNGTIVPAAELNRQIFNCGSIGQPRDGDPRASYLIYDSDKKSVEFIRVAYDHAAASRKIREAGLPEIFAERLATGS</sequence>
<dbReference type="PANTHER" id="PTHR42850">
    <property type="entry name" value="METALLOPHOSPHOESTERASE"/>
    <property type="match status" value="1"/>
</dbReference>
<reference evidence="3 4" key="1">
    <citation type="submission" date="2020-08" db="EMBL/GenBank/DDBJ databases">
        <title>Genomic Encyclopedia of Type Strains, Phase IV (KMG-IV): sequencing the most valuable type-strain genomes for metagenomic binning, comparative biology and taxonomic classification.</title>
        <authorList>
            <person name="Goeker M."/>
        </authorList>
    </citation>
    <scope>NUCLEOTIDE SEQUENCE [LARGE SCALE GENOMIC DNA]</scope>
    <source>
        <strain evidence="3 4">DSM 28570</strain>
    </source>
</reference>
<comment type="similarity">
    <text evidence="1">Belongs to the metallophosphoesterase superfamily. YfcE family.</text>
</comment>
<dbReference type="SUPFAM" id="SSF56300">
    <property type="entry name" value="Metallo-dependent phosphatases"/>
    <property type="match status" value="1"/>
</dbReference>
<keyword evidence="4" id="KW-1185">Reference proteome</keyword>
<protein>
    <submittedName>
        <fullName evidence="3">Diadenosine tetraphosphatase ApaH/serine/threonine PP2A family protein phosphatase</fullName>
    </submittedName>
</protein>
<feature type="domain" description="Calcineurin-like phosphoesterase" evidence="2">
    <location>
        <begin position="1"/>
        <end position="208"/>
    </location>
</feature>
<gene>
    <name evidence="3" type="ORF">HNQ81_002495</name>
</gene>
<evidence type="ECO:0000256" key="1">
    <source>
        <dbReference type="ARBA" id="ARBA00008950"/>
    </source>
</evidence>
<evidence type="ECO:0000313" key="4">
    <source>
        <dbReference type="Proteomes" id="UP000539642"/>
    </source>
</evidence>
<dbReference type="InterPro" id="IPR024654">
    <property type="entry name" value="Calcineurin-like_PHP_lpxH"/>
</dbReference>
<accession>A0A840USX0</accession>
<organism evidence="3 4">
    <name type="scientific">Desulfoprunum benzoelyticum</name>
    <dbReference type="NCBI Taxonomy" id="1506996"/>
    <lineage>
        <taxon>Bacteria</taxon>
        <taxon>Pseudomonadati</taxon>
        <taxon>Thermodesulfobacteriota</taxon>
        <taxon>Desulfobulbia</taxon>
        <taxon>Desulfobulbales</taxon>
        <taxon>Desulfobulbaceae</taxon>
        <taxon>Desulfoprunum</taxon>
    </lineage>
</organism>
<evidence type="ECO:0000313" key="3">
    <source>
        <dbReference type="EMBL" id="MBB5348755.1"/>
    </source>
</evidence>
<dbReference type="InterPro" id="IPR011152">
    <property type="entry name" value="Pesterase_MJ0912"/>
</dbReference>
<dbReference type="PIRSF" id="PIRSF000883">
    <property type="entry name" value="Pesterase_MJ0912"/>
    <property type="match status" value="1"/>
</dbReference>
<dbReference type="Pfam" id="PF12850">
    <property type="entry name" value="Metallophos_2"/>
    <property type="match status" value="1"/>
</dbReference>
<comment type="caution">
    <text evidence="3">The sequence shown here is derived from an EMBL/GenBank/DDBJ whole genome shotgun (WGS) entry which is preliminary data.</text>
</comment>
<dbReference type="RefSeq" id="WP_183351580.1">
    <property type="nucleotide sequence ID" value="NZ_JACHEO010000015.1"/>
</dbReference>